<evidence type="ECO:0000259" key="2">
    <source>
        <dbReference type="Pfam" id="PF02701"/>
    </source>
</evidence>
<evidence type="ECO:0000313" key="5">
    <source>
        <dbReference type="EMBL" id="KAG0592811.1"/>
    </source>
</evidence>
<gene>
    <name evidence="3" type="ORF">KC19_1G282600</name>
    <name evidence="4" type="ORF">KC19_1G282700</name>
    <name evidence="5" type="ORF">KC19_1G282800</name>
</gene>
<feature type="domain" description="Dof-type" evidence="2">
    <location>
        <begin position="81"/>
        <end position="115"/>
    </location>
</feature>
<dbReference type="EMBL" id="CM026421">
    <property type="protein sequence ID" value="KAG0592811.1"/>
    <property type="molecule type" value="Genomic_DNA"/>
</dbReference>
<comment type="caution">
    <text evidence="4">The sequence shown here is derived from an EMBL/GenBank/DDBJ whole genome shotgun (WGS) entry which is preliminary data.</text>
</comment>
<evidence type="ECO:0000313" key="4">
    <source>
        <dbReference type="EMBL" id="KAG0592810.1"/>
    </source>
</evidence>
<accession>A0A8T0JA82</accession>
<dbReference type="GO" id="GO:0006355">
    <property type="term" value="P:regulation of DNA-templated transcription"/>
    <property type="evidence" value="ECO:0007669"/>
    <property type="project" value="InterPro"/>
</dbReference>
<proteinExistence type="predicted"/>
<dbReference type="Pfam" id="PF02701">
    <property type="entry name" value="Zn_ribbon_Dof"/>
    <property type="match status" value="2"/>
</dbReference>
<dbReference type="AlphaFoldDB" id="A0A8T0JA82"/>
<dbReference type="EMBL" id="CM026421">
    <property type="protein sequence ID" value="KAG0592809.1"/>
    <property type="molecule type" value="Genomic_DNA"/>
</dbReference>
<dbReference type="EMBL" id="CM026421">
    <property type="protein sequence ID" value="KAG0592810.1"/>
    <property type="molecule type" value="Genomic_DNA"/>
</dbReference>
<feature type="region of interest" description="Disordered" evidence="1">
    <location>
        <begin position="190"/>
        <end position="210"/>
    </location>
</feature>
<dbReference type="Proteomes" id="UP000822688">
    <property type="component" value="Chromosome 1"/>
</dbReference>
<organism evidence="4 6">
    <name type="scientific">Ceratodon purpureus</name>
    <name type="common">Fire moss</name>
    <name type="synonym">Dicranum purpureum</name>
    <dbReference type="NCBI Taxonomy" id="3225"/>
    <lineage>
        <taxon>Eukaryota</taxon>
        <taxon>Viridiplantae</taxon>
        <taxon>Streptophyta</taxon>
        <taxon>Embryophyta</taxon>
        <taxon>Bryophyta</taxon>
        <taxon>Bryophytina</taxon>
        <taxon>Bryopsida</taxon>
        <taxon>Dicranidae</taxon>
        <taxon>Pseudoditrichales</taxon>
        <taxon>Ditrichaceae</taxon>
        <taxon>Ceratodon</taxon>
    </lineage>
</organism>
<keyword evidence="6" id="KW-1185">Reference proteome</keyword>
<evidence type="ECO:0000313" key="6">
    <source>
        <dbReference type="Proteomes" id="UP000822688"/>
    </source>
</evidence>
<name>A0A8T0JA82_CERPU</name>
<evidence type="ECO:0000313" key="3">
    <source>
        <dbReference type="EMBL" id="KAG0592809.1"/>
    </source>
</evidence>
<feature type="region of interest" description="Disordered" evidence="1">
    <location>
        <begin position="139"/>
        <end position="170"/>
    </location>
</feature>
<protein>
    <recommendedName>
        <fullName evidence="2">Dof-type domain-containing protein</fullName>
    </recommendedName>
</protein>
<dbReference type="InterPro" id="IPR003851">
    <property type="entry name" value="Znf_Dof"/>
</dbReference>
<dbReference type="GO" id="GO:0003677">
    <property type="term" value="F:DNA binding"/>
    <property type="evidence" value="ECO:0007669"/>
    <property type="project" value="InterPro"/>
</dbReference>
<feature type="domain" description="Dof-type" evidence="2">
    <location>
        <begin position="22"/>
        <end position="68"/>
    </location>
</feature>
<reference evidence="4" key="1">
    <citation type="submission" date="2020-06" db="EMBL/GenBank/DDBJ databases">
        <title>WGS assembly of Ceratodon purpureus strain R40.</title>
        <authorList>
            <person name="Carey S.B."/>
            <person name="Jenkins J."/>
            <person name="Shu S."/>
            <person name="Lovell J.T."/>
            <person name="Sreedasyam A."/>
            <person name="Maumus F."/>
            <person name="Tiley G.P."/>
            <person name="Fernandez-Pozo N."/>
            <person name="Barry K."/>
            <person name="Chen C."/>
            <person name="Wang M."/>
            <person name="Lipzen A."/>
            <person name="Daum C."/>
            <person name="Saski C.A."/>
            <person name="Payton A.C."/>
            <person name="Mcbreen J.C."/>
            <person name="Conrad R.E."/>
            <person name="Kollar L.M."/>
            <person name="Olsson S."/>
            <person name="Huttunen S."/>
            <person name="Landis J.B."/>
            <person name="Wickett N.J."/>
            <person name="Johnson M.G."/>
            <person name="Rensing S.A."/>
            <person name="Grimwood J."/>
            <person name="Schmutz J."/>
            <person name="Mcdaniel S.F."/>
        </authorList>
    </citation>
    <scope>NUCLEOTIDE SEQUENCE</scope>
    <source>
        <strain evidence="4">R40</strain>
    </source>
</reference>
<evidence type="ECO:0000256" key="1">
    <source>
        <dbReference type="SAM" id="MobiDB-lite"/>
    </source>
</evidence>
<sequence>MAKEPKEYATIIKYCPGNGTTNCGSSNVRFKYLNNGQPDQPRYQCLDCKRMFTLGDHGRKKPGHYKKKRNEDPDEFKGLSIKCTLCGALNQCRFKYYNNNNPTQPRFKCLKCLKQFQMRFDGRNKLMPAKVIPRKTKPIAAKQGRKIQANTSQASTHTMSTRARTRASTQATSPCEYNVVTVTEDNQLSNMNDHTFFGDDSESEEEQSDHGKYCESVQMPEMAVGIPYHGEGDWTTPMSVENVNANEEQQDQSYFGDVQGYSEALGKVLSESDVGQNLSLYGSDASCVDQISTDPFSNMHHIFENQSEYVGPYSSAYDYDMQNMEPVNQVYDIQNTEPVNQVEYSDIGQFYNPEVNAECTNQFFYNNTIPMSKFVVAHHPWNVEMELATIFPNDDAMLQ</sequence>
<feature type="compositionally biased region" description="Low complexity" evidence="1">
    <location>
        <begin position="154"/>
        <end position="170"/>
    </location>
</feature>